<dbReference type="PANTHER" id="PTHR37549">
    <property type="entry name" value="LIPOPROTEIN LPRI"/>
    <property type="match status" value="1"/>
</dbReference>
<keyword evidence="1" id="KW-0732">Signal</keyword>
<dbReference type="GO" id="GO:0005576">
    <property type="term" value="C:extracellular region"/>
    <property type="evidence" value="ECO:0007669"/>
    <property type="project" value="TreeGrafter"/>
</dbReference>
<accession>A0A2C5WIG5</accession>
<name>A0A2C5WIG5_PSEPU</name>
<feature type="domain" description="Lysozyme inhibitor LprI-like N-terminal" evidence="2">
    <location>
        <begin position="27"/>
        <end position="101"/>
    </location>
</feature>
<dbReference type="Pfam" id="PF07007">
    <property type="entry name" value="LprI"/>
    <property type="match status" value="1"/>
</dbReference>
<evidence type="ECO:0000259" key="2">
    <source>
        <dbReference type="Pfam" id="PF07007"/>
    </source>
</evidence>
<reference evidence="4" key="1">
    <citation type="submission" date="2017-10" db="EMBL/GenBank/DDBJ databases">
        <title>FDA dAtabase for Regulatory Grade micrObial Sequences (FDA-ARGOS): Supporting development and validation of Infectious Disease Dx tests.</title>
        <authorList>
            <person name="Goldberg B."/>
            <person name="Campos J."/>
            <person name="Tallon L."/>
            <person name="Sadzewicz L."/>
            <person name="Ott S."/>
            <person name="Zhao X."/>
            <person name="Nagaraj S."/>
            <person name="Vavikolanu K."/>
            <person name="Aluvathingal J."/>
            <person name="Nadendla S."/>
            <person name="Geyer C."/>
            <person name="Sichtig H."/>
        </authorList>
    </citation>
    <scope>NUCLEOTIDE SEQUENCE [LARGE SCALE GENOMIC DNA]</scope>
    <source>
        <strain evidence="4">FDAARGOS_376</strain>
    </source>
</reference>
<dbReference type="Gene3D" id="1.20.1270.180">
    <property type="match status" value="1"/>
</dbReference>
<gene>
    <name evidence="3" type="ORF">CRX57_08535</name>
</gene>
<comment type="caution">
    <text evidence="3">The sequence shown here is derived from an EMBL/GenBank/DDBJ whole genome shotgun (WGS) entry which is preliminary data.</text>
</comment>
<organism evidence="3 4">
    <name type="scientific">Pseudomonas putida</name>
    <name type="common">Arthrobacter siderocapsulatus</name>
    <dbReference type="NCBI Taxonomy" id="303"/>
    <lineage>
        <taxon>Bacteria</taxon>
        <taxon>Pseudomonadati</taxon>
        <taxon>Pseudomonadota</taxon>
        <taxon>Gammaproteobacteria</taxon>
        <taxon>Pseudomonadales</taxon>
        <taxon>Pseudomonadaceae</taxon>
        <taxon>Pseudomonas</taxon>
    </lineage>
</organism>
<proteinExistence type="predicted"/>
<evidence type="ECO:0000256" key="1">
    <source>
        <dbReference type="SAM" id="SignalP"/>
    </source>
</evidence>
<evidence type="ECO:0000313" key="4">
    <source>
        <dbReference type="Proteomes" id="UP000222460"/>
    </source>
</evidence>
<evidence type="ECO:0000313" key="3">
    <source>
        <dbReference type="EMBL" id="PHH44034.1"/>
    </source>
</evidence>
<dbReference type="AlphaFoldDB" id="A0A2C5WIG5"/>
<dbReference type="EMBL" id="PDKZ01000002">
    <property type="protein sequence ID" value="PHH44034.1"/>
    <property type="molecule type" value="Genomic_DNA"/>
</dbReference>
<feature type="chain" id="PRO_5012790240" description="Lysozyme inhibitor LprI-like N-terminal domain-containing protein" evidence="1">
    <location>
        <begin position="23"/>
        <end position="453"/>
    </location>
</feature>
<dbReference type="Proteomes" id="UP000222460">
    <property type="component" value="Unassembled WGS sequence"/>
</dbReference>
<dbReference type="InterPro" id="IPR052755">
    <property type="entry name" value="Lysozyme_Inhibitor_LprI"/>
</dbReference>
<dbReference type="InterPro" id="IPR009739">
    <property type="entry name" value="LprI-like_N"/>
</dbReference>
<protein>
    <recommendedName>
        <fullName evidence="2">Lysozyme inhibitor LprI-like N-terminal domain-containing protein</fullName>
    </recommendedName>
</protein>
<sequence>MYIKGRCIVSACALLFFQQAMAGGMDCAKAASAVEKAVCADRGLYELDAQMGAAYSKLMKSAPDKTAELKGAQRLWLKTRNQCVENVSCLNQRYRERLESLQTQWIDTLAYLPDEIDRQAMVELQQRIEAASKVDPEFALEKTLGAFTVSLDKTSFAGVPDDDEQTHFPETIPKGVSLDEWKALNASNITGASEMGQTTYTLTDLDGDGLRDLIVETYSGGTGLFWYTETWRGTGSRFTRRGAEAATEPNAETTLFYTNDRGANQAVNWIKVHDRIYAAYRDGAYGVDKVYLLNPLRINHQVPTITVQYGYELNVPRTQANQDNPTAYELTPTVQKALILGLSKIRNTESKNSAPICPIPSSGPGDDDYYSYGASYYAIEPVADFPVIIGDDCFIARLINWFGSYDEKVGLFAQLALRKPGSEEQAQSYTVNGRRHITQVSISIGKAEGGAAN</sequence>
<dbReference type="PANTHER" id="PTHR37549:SF1">
    <property type="entry name" value="LIPOPROTEIN LPRI"/>
    <property type="match status" value="1"/>
</dbReference>
<feature type="signal peptide" evidence="1">
    <location>
        <begin position="1"/>
        <end position="22"/>
    </location>
</feature>